<accession>A0A939M7I1</accession>
<dbReference type="Proteomes" id="UP000664702">
    <property type="component" value="Chromosome"/>
</dbReference>
<dbReference type="AlphaFoldDB" id="A0A939M7I1"/>
<name>A0A939M7I1_9BRAD</name>
<reference evidence="2 3" key="2">
    <citation type="journal article" date="2022" name="Int. J. Syst. Evol. Microbiol.">
        <title>Strains of Bradyrhizobium barranii sp. nov. associated with legumes native to Canada are symbionts of soybeans and belong to different subspecies (subsp. barranii subsp. nov. and subsp. apii subsp. nov.) and symbiovars (sv. glycinearum and sv. septentrionale).</title>
        <authorList>
            <person name="Bromfield E.S.P."/>
            <person name="Cloutier S."/>
            <person name="Wasai-Hara S."/>
            <person name="Minamisawa K."/>
        </authorList>
    </citation>
    <scope>NUCLEOTIDE SEQUENCE [LARGE SCALE GENOMIC DNA]</scope>
    <source>
        <strain evidence="2 3">144S4</strain>
    </source>
</reference>
<reference evidence="1" key="1">
    <citation type="submission" date="2021-03" db="EMBL/GenBank/DDBJ databases">
        <title>Whole Genome Sequence of Bradyrhizobium sp. Strain 144S4.</title>
        <authorList>
            <person name="Bromfield E.S.P."/>
            <person name="Cloutier S."/>
        </authorList>
    </citation>
    <scope>NUCLEOTIDE SEQUENCE [LARGE SCALE GENOMIC DNA]</scope>
    <source>
        <strain evidence="1">144S4</strain>
    </source>
</reference>
<proteinExistence type="predicted"/>
<organism evidence="1">
    <name type="scientific">Bradyrhizobium barranii subsp. barranii</name>
    <dbReference type="NCBI Taxonomy" id="2823807"/>
    <lineage>
        <taxon>Bacteria</taxon>
        <taxon>Pseudomonadati</taxon>
        <taxon>Pseudomonadota</taxon>
        <taxon>Alphaproteobacteria</taxon>
        <taxon>Hyphomicrobiales</taxon>
        <taxon>Nitrobacteraceae</taxon>
        <taxon>Bradyrhizobium</taxon>
        <taxon>Bradyrhizobium barranii</taxon>
    </lineage>
</organism>
<dbReference type="RefSeq" id="WP_038953749.1">
    <property type="nucleotide sequence ID" value="NZ_CP086136.1"/>
</dbReference>
<dbReference type="EMBL" id="JAGEMI010000001">
    <property type="protein sequence ID" value="MBO1864253.1"/>
    <property type="molecule type" value="Genomic_DNA"/>
</dbReference>
<dbReference type="EMBL" id="CP086136">
    <property type="protein sequence ID" value="UEM17014.1"/>
    <property type="molecule type" value="Genomic_DNA"/>
</dbReference>
<evidence type="ECO:0000313" key="3">
    <source>
        <dbReference type="Proteomes" id="UP000664702"/>
    </source>
</evidence>
<dbReference type="KEGG" id="bban:J4G43_023985"/>
<sequence length="158" mass="17114">MDKQRMLENAVLDAPGKHGATFIEGFEALLAVIVYGAISSGNTKEATLKAITTTRDDMVKHIEARLDEIPAGEDFTVALSEQVKAAMAEHPEMKETMTEMLAQLRQHLDGVRTGKYAGPSEALDAMGAKPLDLDSPEVRRVLLDMADDDDDESGATIN</sequence>
<gene>
    <name evidence="2" type="ORF">J4G43_023985</name>
    <name evidence="1" type="ORF">J4G43_26010</name>
</gene>
<evidence type="ECO:0000313" key="2">
    <source>
        <dbReference type="EMBL" id="UEM17014.1"/>
    </source>
</evidence>
<evidence type="ECO:0000313" key="1">
    <source>
        <dbReference type="EMBL" id="MBO1864253.1"/>
    </source>
</evidence>
<protein>
    <submittedName>
        <fullName evidence="1">Uncharacterized protein</fullName>
    </submittedName>
</protein>